<evidence type="ECO:0000256" key="2">
    <source>
        <dbReference type="ARBA" id="ARBA00022448"/>
    </source>
</evidence>
<dbReference type="PANTHER" id="PTHR43335">
    <property type="entry name" value="ABC TRANSPORTER, ATP-BINDING PROTEIN"/>
    <property type="match status" value="1"/>
</dbReference>
<dbReference type="InterPro" id="IPR003593">
    <property type="entry name" value="AAA+_ATPase"/>
</dbReference>
<keyword evidence="3" id="KW-0547">Nucleotide-binding</keyword>
<evidence type="ECO:0000256" key="1">
    <source>
        <dbReference type="ARBA" id="ARBA00005417"/>
    </source>
</evidence>
<evidence type="ECO:0000256" key="4">
    <source>
        <dbReference type="ARBA" id="ARBA00022840"/>
    </source>
</evidence>
<evidence type="ECO:0000313" key="6">
    <source>
        <dbReference type="EMBL" id="SER18602.1"/>
    </source>
</evidence>
<dbReference type="EMBL" id="FOES01000056">
    <property type="protein sequence ID" value="SER18602.1"/>
    <property type="molecule type" value="Genomic_DNA"/>
</dbReference>
<comment type="similarity">
    <text evidence="1">Belongs to the ABC transporter superfamily.</text>
</comment>
<accession>A0A1H9M4N1</accession>
<keyword evidence="2" id="KW-0813">Transport</keyword>
<dbReference type="Proteomes" id="UP000199427">
    <property type="component" value="Unassembled WGS sequence"/>
</dbReference>
<dbReference type="AlphaFoldDB" id="A0A1H9M4N1"/>
<protein>
    <submittedName>
        <fullName evidence="6">ABC-2 type transport system ATP-binding protein</fullName>
    </submittedName>
</protein>
<dbReference type="Gene3D" id="3.40.50.300">
    <property type="entry name" value="P-loop containing nucleotide triphosphate hydrolases"/>
    <property type="match status" value="1"/>
</dbReference>
<dbReference type="STRING" id="571933.SAMN05216362_1568"/>
<sequence length="319" mass="35718">MTKVIEITNVVKKYKEVTAVNQLNLTIQKGEIYGLLGPNGAGKSTTIFMLLGLTEPTEGELFIEGISPTKRPIEVKKKVGFLPDHVGVYEDLSGFENIILTARLNGFTRKEAELKADELLQQVGLSHAKHKKAGKYSRGMKQRLGLADTLIKEPSIVIMDEPTLGIDPKGIQEFLQMIKELSVEKGITILLSSHHLHQVQQICDRVGIFVKGELLAEGDLDTLQQQLLDKHTFQYEIDTKESSDRVESFLQTKYPKLRTSVYEGKLHVTTKQKDNGNLVKTLINDGGFHLLSFRPMSYGLDDIYQQYFQGGDDLGSREG</sequence>
<dbReference type="CDD" id="cd03230">
    <property type="entry name" value="ABC_DR_subfamily_A"/>
    <property type="match status" value="1"/>
</dbReference>
<dbReference type="GO" id="GO:0016887">
    <property type="term" value="F:ATP hydrolysis activity"/>
    <property type="evidence" value="ECO:0007669"/>
    <property type="project" value="InterPro"/>
</dbReference>
<evidence type="ECO:0000313" key="7">
    <source>
        <dbReference type="Proteomes" id="UP000199427"/>
    </source>
</evidence>
<feature type="domain" description="ABC transporter" evidence="5">
    <location>
        <begin position="5"/>
        <end position="236"/>
    </location>
</feature>
<keyword evidence="7" id="KW-1185">Reference proteome</keyword>
<dbReference type="SMART" id="SM00382">
    <property type="entry name" value="AAA"/>
    <property type="match status" value="1"/>
</dbReference>
<dbReference type="GO" id="GO:0005524">
    <property type="term" value="F:ATP binding"/>
    <property type="evidence" value="ECO:0007669"/>
    <property type="project" value="UniProtKB-KW"/>
</dbReference>
<dbReference type="PROSITE" id="PS50893">
    <property type="entry name" value="ABC_TRANSPORTER_2"/>
    <property type="match status" value="1"/>
</dbReference>
<keyword evidence="4 6" id="KW-0067">ATP-binding</keyword>
<dbReference type="SUPFAM" id="SSF52540">
    <property type="entry name" value="P-loop containing nucleoside triphosphate hydrolases"/>
    <property type="match status" value="1"/>
</dbReference>
<dbReference type="PANTHER" id="PTHR43335:SF4">
    <property type="entry name" value="ABC TRANSPORTER, ATP-BINDING PROTEIN"/>
    <property type="match status" value="1"/>
</dbReference>
<evidence type="ECO:0000256" key="3">
    <source>
        <dbReference type="ARBA" id="ARBA00022741"/>
    </source>
</evidence>
<organism evidence="6 7">
    <name type="scientific">Piscibacillus halophilus</name>
    <dbReference type="NCBI Taxonomy" id="571933"/>
    <lineage>
        <taxon>Bacteria</taxon>
        <taxon>Bacillati</taxon>
        <taxon>Bacillota</taxon>
        <taxon>Bacilli</taxon>
        <taxon>Bacillales</taxon>
        <taxon>Bacillaceae</taxon>
        <taxon>Piscibacillus</taxon>
    </lineage>
</organism>
<dbReference type="InterPro" id="IPR003439">
    <property type="entry name" value="ABC_transporter-like_ATP-bd"/>
</dbReference>
<name>A0A1H9M4N1_9BACI</name>
<dbReference type="OrthoDB" id="9804819at2"/>
<dbReference type="Pfam" id="PF00005">
    <property type="entry name" value="ABC_tran"/>
    <property type="match status" value="1"/>
</dbReference>
<dbReference type="RefSeq" id="WP_091775973.1">
    <property type="nucleotide sequence ID" value="NZ_FOES01000056.1"/>
</dbReference>
<evidence type="ECO:0000259" key="5">
    <source>
        <dbReference type="PROSITE" id="PS50893"/>
    </source>
</evidence>
<gene>
    <name evidence="6" type="ORF">SAMN05216362_1568</name>
</gene>
<reference evidence="6 7" key="1">
    <citation type="submission" date="2016-10" db="EMBL/GenBank/DDBJ databases">
        <authorList>
            <person name="de Groot N.N."/>
        </authorList>
    </citation>
    <scope>NUCLEOTIDE SEQUENCE [LARGE SCALE GENOMIC DNA]</scope>
    <source>
        <strain evidence="6 7">DSM 21633</strain>
    </source>
</reference>
<dbReference type="InterPro" id="IPR027417">
    <property type="entry name" value="P-loop_NTPase"/>
</dbReference>
<proteinExistence type="inferred from homology"/>